<dbReference type="GO" id="GO:0006364">
    <property type="term" value="P:rRNA processing"/>
    <property type="evidence" value="ECO:0007669"/>
    <property type="project" value="InterPro"/>
</dbReference>
<evidence type="ECO:0000256" key="1">
    <source>
        <dbReference type="SAM" id="MobiDB-lite"/>
    </source>
</evidence>
<feature type="transmembrane region" description="Helical" evidence="2">
    <location>
        <begin position="79"/>
        <end position="97"/>
    </location>
</feature>
<dbReference type="PROSITE" id="PS50833">
    <property type="entry name" value="BRIX"/>
    <property type="match status" value="1"/>
</dbReference>
<evidence type="ECO:0000313" key="4">
    <source>
        <dbReference type="EMBL" id="KAL0275279.1"/>
    </source>
</evidence>
<dbReference type="SMART" id="SM00879">
    <property type="entry name" value="Brix"/>
    <property type="match status" value="1"/>
</dbReference>
<gene>
    <name evidence="4" type="ORF">PYX00_003182</name>
</gene>
<dbReference type="PANTHER" id="PTHR12661">
    <property type="entry name" value="PETER PAN-RELATED"/>
    <property type="match status" value="1"/>
</dbReference>
<feature type="region of interest" description="Disordered" evidence="1">
    <location>
        <begin position="328"/>
        <end position="364"/>
    </location>
</feature>
<feature type="compositionally biased region" description="Basic and acidic residues" evidence="1">
    <location>
        <begin position="344"/>
        <end position="361"/>
    </location>
</feature>
<feature type="region of interest" description="Disordered" evidence="1">
    <location>
        <begin position="381"/>
        <end position="435"/>
    </location>
</feature>
<dbReference type="PANTHER" id="PTHR12661:SF5">
    <property type="entry name" value="SUPPRESSOR OF SWI4 1 HOMOLOG"/>
    <property type="match status" value="1"/>
</dbReference>
<accession>A0AAW2HZA7</accession>
<dbReference type="GO" id="GO:0000027">
    <property type="term" value="P:ribosomal large subunit assembly"/>
    <property type="evidence" value="ECO:0007669"/>
    <property type="project" value="TreeGrafter"/>
</dbReference>
<dbReference type="InterPro" id="IPR007109">
    <property type="entry name" value="Brix"/>
</dbReference>
<reference evidence="4" key="1">
    <citation type="journal article" date="2024" name="Gigascience">
        <title>Chromosome-level genome of the poultry shaft louse Menopon gallinae provides insight into the host-switching and adaptive evolution of parasitic lice.</title>
        <authorList>
            <person name="Xu Y."/>
            <person name="Ma L."/>
            <person name="Liu S."/>
            <person name="Liang Y."/>
            <person name="Liu Q."/>
            <person name="He Z."/>
            <person name="Tian L."/>
            <person name="Duan Y."/>
            <person name="Cai W."/>
            <person name="Li H."/>
            <person name="Song F."/>
        </authorList>
    </citation>
    <scope>NUCLEOTIDE SEQUENCE</scope>
    <source>
        <strain evidence="4">Cailab_2023a</strain>
    </source>
</reference>
<comment type="caution">
    <text evidence="4">The sequence shown here is derived from an EMBL/GenBank/DDBJ whole genome shotgun (WGS) entry which is preliminary data.</text>
</comment>
<dbReference type="EMBL" id="JARGDH010000002">
    <property type="protein sequence ID" value="KAL0275279.1"/>
    <property type="molecule type" value="Genomic_DNA"/>
</dbReference>
<feature type="compositionally biased region" description="Basic residues" evidence="1">
    <location>
        <begin position="423"/>
        <end position="435"/>
    </location>
</feature>
<dbReference type="InterPro" id="IPR045112">
    <property type="entry name" value="PPAN-like"/>
</dbReference>
<feature type="compositionally biased region" description="Basic residues" evidence="1">
    <location>
        <begin position="395"/>
        <end position="410"/>
    </location>
</feature>
<dbReference type="GO" id="GO:0019843">
    <property type="term" value="F:rRNA binding"/>
    <property type="evidence" value="ECO:0007669"/>
    <property type="project" value="InterPro"/>
</dbReference>
<evidence type="ECO:0000259" key="3">
    <source>
        <dbReference type="PROSITE" id="PS50833"/>
    </source>
</evidence>
<keyword evidence="2" id="KW-0812">Transmembrane</keyword>
<protein>
    <recommendedName>
        <fullName evidence="3">Brix domain-containing protein</fullName>
    </recommendedName>
</protein>
<proteinExistence type="predicted"/>
<evidence type="ECO:0000256" key="2">
    <source>
        <dbReference type="SAM" id="Phobius"/>
    </source>
</evidence>
<feature type="region of interest" description="Disordered" evidence="1">
    <location>
        <begin position="1"/>
        <end position="29"/>
    </location>
</feature>
<name>A0AAW2HZA7_9NEOP</name>
<sequence>MKTKRKRKIPRKGRAKKRNLKHLNTDEPEDLKNAPHSFVFHRGVVGEHVLELIKNFRKVMEPFTASELKAKRANKLKDFLSIAGVLHVSHMCIFSATGTGTHLKVARAPRGPTLYFRVLNYSLSKDVISKLKRQLVFQRQFINPPLIVMNNFSGEGVHFKLMSSMFQNMFPTINLTKIDLNTVRRCVLLNYNPETEEIDFRHYSIKVVPVNISKGVKKMVQNKVPNLSRFDDAADFILRANVLSESEGEDDPGSHVTLPQKIWSRGNVPMNQSSIRLVELGPRMTLQLIKIEEGFLSGEVLYHKIIVKSEEEKRDILERRLEKRRLKEARKREQEMRKKKKEMLKKMEREKAEQEKAKPVAEEDVDDLADAEWYKAEVGADPEEGLFQPEEKTGIKRKKSFKETGKRKKFKMDDKKTSGKVAKQSHKFKRMKAKK</sequence>
<dbReference type="AlphaFoldDB" id="A0AAW2HZA7"/>
<feature type="domain" description="Brix" evidence="3">
    <location>
        <begin position="35"/>
        <end position="297"/>
    </location>
</feature>
<organism evidence="4">
    <name type="scientific">Menopon gallinae</name>
    <name type="common">poultry shaft louse</name>
    <dbReference type="NCBI Taxonomy" id="328185"/>
    <lineage>
        <taxon>Eukaryota</taxon>
        <taxon>Metazoa</taxon>
        <taxon>Ecdysozoa</taxon>
        <taxon>Arthropoda</taxon>
        <taxon>Hexapoda</taxon>
        <taxon>Insecta</taxon>
        <taxon>Pterygota</taxon>
        <taxon>Neoptera</taxon>
        <taxon>Paraneoptera</taxon>
        <taxon>Psocodea</taxon>
        <taxon>Troctomorpha</taxon>
        <taxon>Phthiraptera</taxon>
        <taxon>Amblycera</taxon>
        <taxon>Menoponidae</taxon>
        <taxon>Menopon</taxon>
    </lineage>
</organism>
<dbReference type="GO" id="GO:0030687">
    <property type="term" value="C:preribosome, large subunit precursor"/>
    <property type="evidence" value="ECO:0007669"/>
    <property type="project" value="TreeGrafter"/>
</dbReference>
<dbReference type="Pfam" id="PF04427">
    <property type="entry name" value="Brix"/>
    <property type="match status" value="1"/>
</dbReference>
<keyword evidence="2" id="KW-1133">Transmembrane helix</keyword>
<keyword evidence="2" id="KW-0472">Membrane</keyword>
<feature type="compositionally biased region" description="Basic residues" evidence="1">
    <location>
        <begin position="1"/>
        <end position="21"/>
    </location>
</feature>